<keyword evidence="1" id="KW-0812">Transmembrane</keyword>
<dbReference type="InterPro" id="IPR038548">
    <property type="entry name" value="SporV_AA_N_sf"/>
</dbReference>
<organism evidence="3 4">
    <name type="scientific">Sporofaciens musculi</name>
    <dbReference type="NCBI Taxonomy" id="2681861"/>
    <lineage>
        <taxon>Bacteria</taxon>
        <taxon>Bacillati</taxon>
        <taxon>Bacillota</taxon>
        <taxon>Clostridia</taxon>
        <taxon>Lachnospirales</taxon>
        <taxon>Lachnospiraceae</taxon>
        <taxon>Sporofaciens</taxon>
    </lineage>
</organism>
<dbReference type="AlphaFoldDB" id="A0A7X3ML89"/>
<dbReference type="Gene3D" id="2.60.480.10">
    <property type="entry name" value="eubacterium ventriosum atcc domain"/>
    <property type="match status" value="1"/>
</dbReference>
<feature type="transmembrane region" description="Helical" evidence="1">
    <location>
        <begin position="149"/>
        <end position="169"/>
    </location>
</feature>
<protein>
    <submittedName>
        <fullName evidence="3">Stage V sporulation protein AA</fullName>
    </submittedName>
</protein>
<feature type="transmembrane region" description="Helical" evidence="1">
    <location>
        <begin position="107"/>
        <end position="125"/>
    </location>
</feature>
<keyword evidence="1" id="KW-0472">Membrane</keyword>
<dbReference type="InterPro" id="IPR021997">
    <property type="entry name" value="SporV_AA"/>
</dbReference>
<name>A0A7X3ML89_9FIRM</name>
<evidence type="ECO:0000256" key="1">
    <source>
        <dbReference type="SAM" id="Phobius"/>
    </source>
</evidence>
<evidence type="ECO:0000259" key="2">
    <source>
        <dbReference type="Pfam" id="PF12164"/>
    </source>
</evidence>
<sequence length="222" mass="24892">MAGSETVYIKADRDVEVTKPEVTLGDVIQMECPNPAIVPRLKSLKLLTFHHTDDKHQNRVAISILKVIERIHEECPNVDVQNLGETDFIVTYEEQKSAGGAVHYTKLAAVVMISFMGAAFSIMAFNNDVDTSKLFSQIYELLTGHKSDGFTILELTYCIGLVIGILTFFNHFGKKKFTVDPTPMEIEMRLYENDIQTTLIETYSRKEKELDVGTGSNGGHRT</sequence>
<comment type="caution">
    <text evidence="3">The sequence shown here is derived from an EMBL/GenBank/DDBJ whole genome shotgun (WGS) entry which is preliminary data.</text>
</comment>
<dbReference type="Pfam" id="PF12164">
    <property type="entry name" value="SporV_AA"/>
    <property type="match status" value="1"/>
</dbReference>
<proteinExistence type="predicted"/>
<keyword evidence="4" id="KW-1185">Reference proteome</keyword>
<gene>
    <name evidence="3" type="ORF">GN277_25190</name>
</gene>
<evidence type="ECO:0000313" key="4">
    <source>
        <dbReference type="Proteomes" id="UP000460412"/>
    </source>
</evidence>
<feature type="domain" description="Stage V sporulation protein AA" evidence="2">
    <location>
        <begin position="5"/>
        <end position="95"/>
    </location>
</feature>
<keyword evidence="1" id="KW-1133">Transmembrane helix</keyword>
<dbReference type="Proteomes" id="UP000460412">
    <property type="component" value="Unassembled WGS sequence"/>
</dbReference>
<evidence type="ECO:0000313" key="3">
    <source>
        <dbReference type="EMBL" id="MXP78514.1"/>
    </source>
</evidence>
<reference evidence="3 4" key="1">
    <citation type="submission" date="2019-12" db="EMBL/GenBank/DDBJ databases">
        <title>Sporaefaciens musculi gen. nov., sp. nov., a novel bacterium isolated from the caecum of an obese mouse.</title>
        <authorList>
            <person name="Rasmussen T.S."/>
            <person name="Streidl T."/>
            <person name="Hitch T.C.A."/>
            <person name="Wortmann E."/>
            <person name="Deptula P."/>
            <person name="Hansen M."/>
            <person name="Nielsen D.S."/>
            <person name="Clavel T."/>
            <person name="Vogensen F.K."/>
        </authorList>
    </citation>
    <scope>NUCLEOTIDE SEQUENCE [LARGE SCALE GENOMIC DNA]</scope>
    <source>
        <strain evidence="3 4">WCA-9-b2</strain>
    </source>
</reference>
<accession>A0A7X3ML89</accession>
<dbReference type="EMBL" id="WUQX01000001">
    <property type="protein sequence ID" value="MXP78514.1"/>
    <property type="molecule type" value="Genomic_DNA"/>
</dbReference>
<dbReference type="RefSeq" id="WP_159755233.1">
    <property type="nucleotide sequence ID" value="NZ_CATIFW010000011.1"/>
</dbReference>